<evidence type="ECO:0000313" key="9">
    <source>
        <dbReference type="Proteomes" id="UP000070371"/>
    </source>
</evidence>
<dbReference type="InterPro" id="IPR025202">
    <property type="entry name" value="PLD-like_dom"/>
</dbReference>
<dbReference type="Proteomes" id="UP000070371">
    <property type="component" value="Chromosome"/>
</dbReference>
<dbReference type="GO" id="GO:0030572">
    <property type="term" value="F:phosphatidyltransferase activity"/>
    <property type="evidence" value="ECO:0007669"/>
    <property type="project" value="UniProtKB-ARBA"/>
</dbReference>
<protein>
    <recommendedName>
        <fullName evidence="3">Phospholipase D</fullName>
    </recommendedName>
    <alternativeName>
        <fullName evidence="5">Choline phosphatase</fullName>
    </alternativeName>
</protein>
<evidence type="ECO:0000256" key="4">
    <source>
        <dbReference type="ARBA" id="ARBA00022525"/>
    </source>
</evidence>
<keyword evidence="6" id="KW-0732">Signal</keyword>
<dbReference type="KEGG" id="hat:RC74_14260"/>
<dbReference type="SUPFAM" id="SSF56024">
    <property type="entry name" value="Phospholipase D/nuclease"/>
    <property type="match status" value="2"/>
</dbReference>
<evidence type="ECO:0000256" key="6">
    <source>
        <dbReference type="SAM" id="SignalP"/>
    </source>
</evidence>
<dbReference type="PROSITE" id="PS50035">
    <property type="entry name" value="PLD"/>
    <property type="match status" value="2"/>
</dbReference>
<evidence type="ECO:0000259" key="7">
    <source>
        <dbReference type="PROSITE" id="PS50035"/>
    </source>
</evidence>
<evidence type="ECO:0000256" key="1">
    <source>
        <dbReference type="ARBA" id="ARBA00003145"/>
    </source>
</evidence>
<accession>A0A126V1S5</accession>
<dbReference type="CDD" id="cd09113">
    <property type="entry name" value="PLDc_ymdC_like_2"/>
    <property type="match status" value="1"/>
</dbReference>
<dbReference type="PANTHER" id="PTHR21248">
    <property type="entry name" value="CARDIOLIPIN SYNTHASE"/>
    <property type="match status" value="1"/>
</dbReference>
<proteinExistence type="predicted"/>
<dbReference type="PROSITE" id="PS51257">
    <property type="entry name" value="PROKAR_LIPOPROTEIN"/>
    <property type="match status" value="1"/>
</dbReference>
<feature type="domain" description="PLD phosphodiesterase" evidence="7">
    <location>
        <begin position="170"/>
        <end position="197"/>
    </location>
</feature>
<comment type="subcellular location">
    <subcellularLocation>
        <location evidence="2">Secreted</location>
    </subcellularLocation>
</comment>
<dbReference type="SMART" id="SM00155">
    <property type="entry name" value="PLDc"/>
    <property type="match status" value="2"/>
</dbReference>
<dbReference type="Pfam" id="PF13091">
    <property type="entry name" value="PLDc_2"/>
    <property type="match status" value="2"/>
</dbReference>
<feature type="domain" description="PLD phosphodiesterase" evidence="7">
    <location>
        <begin position="408"/>
        <end position="435"/>
    </location>
</feature>
<reference evidence="8 9" key="1">
    <citation type="submission" date="2016-02" db="EMBL/GenBank/DDBJ databases">
        <title>Complete genome sequence of Halocynthiibacter arcticus PAMC 20958t from arctic marine sediment.</title>
        <authorList>
            <person name="Lee Y.M."/>
            <person name="Baek K."/>
            <person name="Lee H.K."/>
            <person name="Shin S.C."/>
        </authorList>
    </citation>
    <scope>NUCLEOTIDE SEQUENCE [LARGE SCALE GENOMIC DNA]</scope>
    <source>
        <strain evidence="8">PAMC 20958</strain>
    </source>
</reference>
<dbReference type="Gene3D" id="3.30.870.10">
    <property type="entry name" value="Endonuclease Chain A"/>
    <property type="match status" value="2"/>
</dbReference>
<dbReference type="STRING" id="1579316.RC74_14260"/>
<keyword evidence="4" id="KW-0964">Secreted</keyword>
<dbReference type="CDD" id="cd09111">
    <property type="entry name" value="PLDc_ymdC_like_1"/>
    <property type="match status" value="1"/>
</dbReference>
<dbReference type="PANTHER" id="PTHR21248:SF12">
    <property type="entry name" value="CARDIOLIPIN SYNTHASE C"/>
    <property type="match status" value="1"/>
</dbReference>
<name>A0A126V1S5_9RHOB</name>
<evidence type="ECO:0000256" key="2">
    <source>
        <dbReference type="ARBA" id="ARBA00004613"/>
    </source>
</evidence>
<sequence length="517" mass="56943">MIRASRARSMTKFLCLGGLLLLTVACTHVPFEKHHTPSSATDIVGQSNVTRMAKQETLEGGGKTTLVPLVTGNDALGARLRLIEAAEHTLDIQYFLIKPDLAGGIFSRALIDAADRGVRVRFLLDDVFTSATDEEIALLNDHENIEMRLFNPLSRNSTKGANFLLDFNRVNRRMHNKSLTADNAASIVGGRNIADEYFEINSDAEFADFDIFVMGPVTKDIAKSFDVYWNDPHSVPMENFQELGLKVNKESLQQDLRGRADQAERDVYAKAMSSEFVAQVVDGTIQPLHGDAWVVTDTPQKTRNAVKVGPRTLSDELKQQILSAKSDVILMSPYFVPRPSDLAMFKALSRAGRRVVILTNSLAATNHAYVHGGYAPSRKGLLEAGVELYEIRADALQALGQLPPDSDVVLTMHTKAAVFDATTLFVGSLNYDPRSIEINTEFGMFIDSPELAKRFQTGVLKYIETHAYKLSLDPKGNILWTIATPQGIEVETSEPGASFSKKTIANITKFLPVKGQL</sequence>
<feature type="chain" id="PRO_5007443267" description="Phospholipase D" evidence="6">
    <location>
        <begin position="28"/>
        <end position="517"/>
    </location>
</feature>
<dbReference type="GO" id="GO:0005576">
    <property type="term" value="C:extracellular region"/>
    <property type="evidence" value="ECO:0007669"/>
    <property type="project" value="UniProtKB-SubCell"/>
</dbReference>
<dbReference type="EMBL" id="CP014327">
    <property type="protein sequence ID" value="AML52282.1"/>
    <property type="molecule type" value="Genomic_DNA"/>
</dbReference>
<gene>
    <name evidence="8" type="ORF">RC74_14260</name>
</gene>
<keyword evidence="9" id="KW-1185">Reference proteome</keyword>
<evidence type="ECO:0000313" key="8">
    <source>
        <dbReference type="EMBL" id="AML52282.1"/>
    </source>
</evidence>
<evidence type="ECO:0000256" key="3">
    <source>
        <dbReference type="ARBA" id="ARBA00018392"/>
    </source>
</evidence>
<organism evidence="8 9">
    <name type="scientific">Falsihalocynthiibacter arcticus</name>
    <dbReference type="NCBI Taxonomy" id="1579316"/>
    <lineage>
        <taxon>Bacteria</taxon>
        <taxon>Pseudomonadati</taxon>
        <taxon>Pseudomonadota</taxon>
        <taxon>Alphaproteobacteria</taxon>
        <taxon>Rhodobacterales</taxon>
        <taxon>Roseobacteraceae</taxon>
        <taxon>Falsihalocynthiibacter</taxon>
    </lineage>
</organism>
<feature type="signal peptide" evidence="6">
    <location>
        <begin position="1"/>
        <end position="27"/>
    </location>
</feature>
<dbReference type="AlphaFoldDB" id="A0A126V1S5"/>
<comment type="function">
    <text evidence="1">Could be a virulence factor.</text>
</comment>
<evidence type="ECO:0000256" key="5">
    <source>
        <dbReference type="ARBA" id="ARBA00029594"/>
    </source>
</evidence>
<dbReference type="GO" id="GO:0032049">
    <property type="term" value="P:cardiolipin biosynthetic process"/>
    <property type="evidence" value="ECO:0007669"/>
    <property type="project" value="UniProtKB-ARBA"/>
</dbReference>
<dbReference type="InterPro" id="IPR001736">
    <property type="entry name" value="PLipase_D/transphosphatidylase"/>
</dbReference>